<dbReference type="InterPro" id="IPR044929">
    <property type="entry name" value="DNA/RNA_non-sp_Endonuclease_sf"/>
</dbReference>
<evidence type="ECO:0000313" key="11">
    <source>
        <dbReference type="Proteomes" id="UP000268623"/>
    </source>
</evidence>
<dbReference type="Pfam" id="PF01223">
    <property type="entry name" value="Endonuclease_NS"/>
    <property type="match status" value="1"/>
</dbReference>
<dbReference type="Gene3D" id="2.40.10.10">
    <property type="entry name" value="Trypsin-like serine proteases"/>
    <property type="match status" value="2"/>
</dbReference>
<dbReference type="OrthoDB" id="9811262at2"/>
<keyword evidence="11" id="KW-1185">Reference proteome</keyword>
<evidence type="ECO:0000256" key="1">
    <source>
        <dbReference type="ARBA" id="ARBA00008764"/>
    </source>
</evidence>
<organism evidence="10 11">
    <name type="scientific">Methylocystis hirsuta</name>
    <dbReference type="NCBI Taxonomy" id="369798"/>
    <lineage>
        <taxon>Bacteria</taxon>
        <taxon>Pseudomonadati</taxon>
        <taxon>Pseudomonadota</taxon>
        <taxon>Alphaproteobacteria</taxon>
        <taxon>Hyphomicrobiales</taxon>
        <taxon>Methylocystaceae</taxon>
        <taxon>Methylocystis</taxon>
    </lineage>
</organism>
<feature type="domain" description="DNA/RNA non-specific endonuclease/pyrophosphatase/phosphodiesterase" evidence="9">
    <location>
        <begin position="475"/>
        <end position="743"/>
    </location>
</feature>
<sequence length="789" mass="87500">MYFMRIALMSNIYASRLDEVVAARVAETTKQIEHSLNQIAAGNPLGAEFQEERQIERLQAKACVSRQQAEALAASIKSSAHTVESAAEAEHVPPPNGREAIWGSTLDFIGVNFFARGRLAANAVARVAFRDGRPQGTGFMVAPNLFLTNHHVIASTSDALRLCVEFEYETGPNGETLPVTRFTFDTQRCFVSDGIEGLDFTLIGVGERLYGERRLEDFGFIPLSDAGDKHMLGEVANIIQHPQGRLKEVVVRENQLVARDALNRVLHYVADTEGGASGSPVFNNQWEPIALHHWGTPWLEGKSEIGPSREVNEGIRISAIVKFLRRVAPTASGRTAESLRSALSVWEGSARVAEAAIPPRSEFSRTQRDEVIPDAPRIEPDGRVTWTIPIEFSLRLPGSFGGSRNSEAEPVQLTASTPVAPEAEARRRDEDFTDRGGYEPGFIPGFIVPLPKTAPDHTPAKNLQALPGEDPHELRYHHFSIVANAQRRLAYFTACNIDGSRVKAVNRKDKTVTAEPTLKQLGVESFEPEAADAFRPDPRLSTDEQMTKVFYDNQNVPGFPDKDSGERRARMFQKGHITLRGDPAWGTDDMAISAERDTFFYTNAAPQVGYFNQGSPLDRPGAKGKLRWRAVETFILRNAVTMRKRVTVLAGPIFADNDPEYRFGSRIPMKFWKIAVWADQDGLRSLALIADQAELLKVMPEGILSAEAFLDDTEILRVSEFLTTVKEIEAATSLDFGDAVRDADVRKDAERINVIDGETPETLRPIRRRISPAPTERRPSRARKSRTGQ</sequence>
<dbReference type="PANTHER" id="PTHR36234">
    <property type="entry name" value="LYSYL ENDOPEPTIDASE"/>
    <property type="match status" value="1"/>
</dbReference>
<dbReference type="InterPro" id="IPR009003">
    <property type="entry name" value="Peptidase_S1_PA"/>
</dbReference>
<dbReference type="InterPro" id="IPR043504">
    <property type="entry name" value="Peptidase_S1_PA_chymotrypsin"/>
</dbReference>
<reference evidence="10 11" key="1">
    <citation type="submission" date="2018-08" db="EMBL/GenBank/DDBJ databases">
        <title>Genome sequence of Methylocystis hirsuta CSC1, a methanotroph able to accumulate PHAs.</title>
        <authorList>
            <person name="Bordel S."/>
            <person name="Rodriguez E."/>
            <person name="Gancedo J."/>
            <person name="Munoz R."/>
        </authorList>
    </citation>
    <scope>NUCLEOTIDE SEQUENCE [LARGE SCALE GENOMIC DNA]</scope>
    <source>
        <strain evidence="10 11">CSC1</strain>
    </source>
</reference>
<evidence type="ECO:0000313" key="10">
    <source>
        <dbReference type="EMBL" id="RNJ49277.1"/>
    </source>
</evidence>
<evidence type="ECO:0000256" key="5">
    <source>
        <dbReference type="ARBA" id="ARBA00022825"/>
    </source>
</evidence>
<keyword evidence="5 6" id="KW-0720">Serine protease</keyword>
<comment type="similarity">
    <text evidence="1 6">Belongs to the peptidase S1B family.</text>
</comment>
<keyword evidence="4 6" id="KW-0378">Hydrolase</keyword>
<evidence type="ECO:0000256" key="7">
    <source>
        <dbReference type="SAM" id="MobiDB-lite"/>
    </source>
</evidence>
<evidence type="ECO:0000256" key="3">
    <source>
        <dbReference type="ARBA" id="ARBA00022729"/>
    </source>
</evidence>
<dbReference type="Pfam" id="PF13365">
    <property type="entry name" value="Trypsin_2"/>
    <property type="match status" value="1"/>
</dbReference>
<dbReference type="AlphaFoldDB" id="A0A3M9XLW4"/>
<feature type="domain" description="ENPP1-3/EXOG-like endonuclease/phosphodiesterase" evidence="8">
    <location>
        <begin position="476"/>
        <end position="743"/>
    </location>
</feature>
<evidence type="ECO:0000256" key="4">
    <source>
        <dbReference type="ARBA" id="ARBA00022801"/>
    </source>
</evidence>
<dbReference type="InterPro" id="IPR044925">
    <property type="entry name" value="His-Me_finger_sf"/>
</dbReference>
<dbReference type="EMBL" id="QWDD01000001">
    <property type="protein sequence ID" value="RNJ49277.1"/>
    <property type="molecule type" value="Genomic_DNA"/>
</dbReference>
<feature type="region of interest" description="Disordered" evidence="7">
    <location>
        <begin position="756"/>
        <end position="789"/>
    </location>
</feature>
<dbReference type="RefSeq" id="WP_123175247.1">
    <property type="nucleotide sequence ID" value="NZ_QWDD01000001.1"/>
</dbReference>
<dbReference type="SMART" id="SM00477">
    <property type="entry name" value="NUC"/>
    <property type="match status" value="1"/>
</dbReference>
<comment type="caution">
    <text evidence="10">The sequence shown here is derived from an EMBL/GenBank/DDBJ whole genome shotgun (WGS) entry which is preliminary data.</text>
</comment>
<dbReference type="GO" id="GO:0003676">
    <property type="term" value="F:nucleic acid binding"/>
    <property type="evidence" value="ECO:0007669"/>
    <property type="project" value="InterPro"/>
</dbReference>
<evidence type="ECO:0000259" key="8">
    <source>
        <dbReference type="SMART" id="SM00477"/>
    </source>
</evidence>
<dbReference type="SUPFAM" id="SSF50494">
    <property type="entry name" value="Trypsin-like serine proteases"/>
    <property type="match status" value="1"/>
</dbReference>
<evidence type="ECO:0000259" key="9">
    <source>
        <dbReference type="SMART" id="SM00892"/>
    </source>
</evidence>
<dbReference type="SMART" id="SM00892">
    <property type="entry name" value="Endonuclease_NS"/>
    <property type="match status" value="1"/>
</dbReference>
<accession>A0A3M9XLW4</accession>
<dbReference type="PRINTS" id="PR00839">
    <property type="entry name" value="V8PROTEASE"/>
</dbReference>
<proteinExistence type="inferred from homology"/>
<dbReference type="Proteomes" id="UP000268623">
    <property type="component" value="Unassembled WGS sequence"/>
</dbReference>
<feature type="compositionally biased region" description="Basic residues" evidence="7">
    <location>
        <begin position="780"/>
        <end position="789"/>
    </location>
</feature>
<keyword evidence="3" id="KW-0732">Signal</keyword>
<name>A0A3M9XLW4_9HYPH</name>
<dbReference type="GO" id="GO:0046872">
    <property type="term" value="F:metal ion binding"/>
    <property type="evidence" value="ECO:0007669"/>
    <property type="project" value="InterPro"/>
</dbReference>
<dbReference type="GO" id="GO:0008236">
    <property type="term" value="F:serine-type peptidase activity"/>
    <property type="evidence" value="ECO:0007669"/>
    <property type="project" value="UniProtKB-KW"/>
</dbReference>
<evidence type="ECO:0000256" key="6">
    <source>
        <dbReference type="RuleBase" id="RU004296"/>
    </source>
</evidence>
<protein>
    <recommendedName>
        <fullName evidence="6">Serine protease</fullName>
        <ecNumber evidence="6">3.4.21.-</ecNumber>
    </recommendedName>
</protein>
<dbReference type="GO" id="GO:0006508">
    <property type="term" value="P:proteolysis"/>
    <property type="evidence" value="ECO:0007669"/>
    <property type="project" value="UniProtKB-KW"/>
</dbReference>
<dbReference type="InterPro" id="IPR001604">
    <property type="entry name" value="Endo_G_ENPP1-like_dom"/>
</dbReference>
<evidence type="ECO:0000256" key="2">
    <source>
        <dbReference type="ARBA" id="ARBA00022670"/>
    </source>
</evidence>
<dbReference type="Gene3D" id="3.40.570.10">
    <property type="entry name" value="Extracellular Endonuclease, subunit A"/>
    <property type="match status" value="1"/>
</dbReference>
<keyword evidence="2 6" id="KW-0645">Protease</keyword>
<dbReference type="InterPro" id="IPR008256">
    <property type="entry name" value="Peptidase_S1B"/>
</dbReference>
<dbReference type="EC" id="3.4.21.-" evidence="6"/>
<gene>
    <name evidence="10" type="ORF">D1O30_06365</name>
</gene>
<dbReference type="PANTHER" id="PTHR36234:SF5">
    <property type="entry name" value="LYSYL ENDOPEPTIDASE"/>
    <property type="match status" value="1"/>
</dbReference>
<dbReference type="InterPro" id="IPR020821">
    <property type="entry name" value="ENPP1-3/EXOG-like_nuc-like"/>
</dbReference>
<dbReference type="SUPFAM" id="SSF54060">
    <property type="entry name" value="His-Me finger endonucleases"/>
    <property type="match status" value="1"/>
</dbReference>